<keyword evidence="2 4" id="KW-0863">Zinc-finger</keyword>
<evidence type="ECO:0000259" key="6">
    <source>
        <dbReference type="PROSITE" id="PS50089"/>
    </source>
</evidence>
<dbReference type="Proteomes" id="UP000515152">
    <property type="component" value="Chromosome 11"/>
</dbReference>
<dbReference type="PANTHER" id="PTHR10131">
    <property type="entry name" value="TNF RECEPTOR ASSOCIATED FACTOR"/>
    <property type="match status" value="1"/>
</dbReference>
<evidence type="ECO:0000313" key="8">
    <source>
        <dbReference type="RefSeq" id="XP_031431563.1"/>
    </source>
</evidence>
<proteinExistence type="predicted"/>
<evidence type="ECO:0000256" key="2">
    <source>
        <dbReference type="ARBA" id="ARBA00022771"/>
    </source>
</evidence>
<evidence type="ECO:0000313" key="7">
    <source>
        <dbReference type="Proteomes" id="UP000515152"/>
    </source>
</evidence>
<dbReference type="AlphaFoldDB" id="A0A6P8FU93"/>
<dbReference type="SUPFAM" id="SSF57850">
    <property type="entry name" value="RING/U-box"/>
    <property type="match status" value="1"/>
</dbReference>
<protein>
    <submittedName>
        <fullName evidence="8">E3 ubiquitin-protein ligase NRDP1 isoform X1</fullName>
    </submittedName>
</protein>
<dbReference type="Pfam" id="PF13923">
    <property type="entry name" value="zf-C3HC4_2"/>
    <property type="match status" value="1"/>
</dbReference>
<name>A0A6P8FU93_CLUHA</name>
<dbReference type="RefSeq" id="XP_031431563.1">
    <property type="nucleotide sequence ID" value="XM_031575703.1"/>
</dbReference>
<dbReference type="CTD" id="337495"/>
<evidence type="ECO:0000256" key="5">
    <source>
        <dbReference type="SAM" id="Coils"/>
    </source>
</evidence>
<reference evidence="8" key="1">
    <citation type="submission" date="2025-08" db="UniProtKB">
        <authorList>
            <consortium name="RefSeq"/>
        </authorList>
    </citation>
    <scope>IDENTIFICATION</scope>
</reference>
<dbReference type="SUPFAM" id="SSF49599">
    <property type="entry name" value="TRAF domain-like"/>
    <property type="match status" value="1"/>
</dbReference>
<dbReference type="PROSITE" id="PS50089">
    <property type="entry name" value="ZF_RING_2"/>
    <property type="match status" value="1"/>
</dbReference>
<keyword evidence="7" id="KW-1185">Reference proteome</keyword>
<evidence type="ECO:0000256" key="4">
    <source>
        <dbReference type="PROSITE-ProRule" id="PRU00175"/>
    </source>
</evidence>
<evidence type="ECO:0000256" key="1">
    <source>
        <dbReference type="ARBA" id="ARBA00022723"/>
    </source>
</evidence>
<dbReference type="GO" id="GO:0043122">
    <property type="term" value="P:regulation of canonical NF-kappaB signal transduction"/>
    <property type="evidence" value="ECO:0007669"/>
    <property type="project" value="TreeGrafter"/>
</dbReference>
<keyword evidence="5" id="KW-0175">Coiled coil</keyword>
<evidence type="ECO:0000256" key="3">
    <source>
        <dbReference type="ARBA" id="ARBA00022833"/>
    </source>
</evidence>
<dbReference type="OrthoDB" id="9049620at2759"/>
<dbReference type="PROSITE" id="PS00518">
    <property type="entry name" value="ZF_RING_1"/>
    <property type="match status" value="1"/>
</dbReference>
<dbReference type="InterPro" id="IPR013083">
    <property type="entry name" value="Znf_RING/FYVE/PHD"/>
</dbReference>
<dbReference type="PANTHER" id="PTHR10131:SF157">
    <property type="entry name" value="RECEPTOR-ASSOCIATED FACTOR, PUTATIVE-RELATED"/>
    <property type="match status" value="1"/>
</dbReference>
<sequence length="288" mass="33019">MGYDVERFVGYVNEGLLCSVCRCVCEEAVMSPCEHVFCRACISAWLSQHSTCPEDRTHLTHTQLRPLYRYMRNDLMQLQIRCVFHVHGCDVISALESMHTHEAECDYSLLTCRNTAGGKYLCYRCGCEVQVCRRDLEAHLSVCEFGSRVCLGPDKDTHTCITELRTELTLFRAECVCKVEELRCEMESRLDSQRRHMVQRENILKNEVEELKAQLSCVMTDVCVLLAAERSRRQDLEKAELEKAELLELLKEGHRQFTTTAGDGPRKAGPRSLTLDCIKRKSKEVTVI</sequence>
<dbReference type="InterPro" id="IPR017907">
    <property type="entry name" value="Znf_RING_CS"/>
</dbReference>
<dbReference type="KEGG" id="char:116222297"/>
<dbReference type="InterPro" id="IPR001841">
    <property type="entry name" value="Znf_RING"/>
</dbReference>
<feature type="domain" description="RING-type" evidence="6">
    <location>
        <begin position="18"/>
        <end position="56"/>
    </location>
</feature>
<accession>A0A6P8FU93</accession>
<feature type="coiled-coil region" evidence="5">
    <location>
        <begin position="194"/>
        <end position="256"/>
    </location>
</feature>
<gene>
    <name evidence="8" type="primary">rnf41l</name>
</gene>
<dbReference type="GeneID" id="116222297"/>
<keyword evidence="1" id="KW-0479">Metal-binding</keyword>
<organism evidence="7 8">
    <name type="scientific">Clupea harengus</name>
    <name type="common">Atlantic herring</name>
    <dbReference type="NCBI Taxonomy" id="7950"/>
    <lineage>
        <taxon>Eukaryota</taxon>
        <taxon>Metazoa</taxon>
        <taxon>Chordata</taxon>
        <taxon>Craniata</taxon>
        <taxon>Vertebrata</taxon>
        <taxon>Euteleostomi</taxon>
        <taxon>Actinopterygii</taxon>
        <taxon>Neopterygii</taxon>
        <taxon>Teleostei</taxon>
        <taxon>Clupei</taxon>
        <taxon>Clupeiformes</taxon>
        <taxon>Clupeoidei</taxon>
        <taxon>Clupeidae</taxon>
        <taxon>Clupea</taxon>
    </lineage>
</organism>
<dbReference type="SMART" id="SM00184">
    <property type="entry name" value="RING"/>
    <property type="match status" value="1"/>
</dbReference>
<dbReference type="Gene3D" id="3.30.40.10">
    <property type="entry name" value="Zinc/RING finger domain, C3HC4 (zinc finger)"/>
    <property type="match status" value="2"/>
</dbReference>
<dbReference type="GO" id="GO:0008270">
    <property type="term" value="F:zinc ion binding"/>
    <property type="evidence" value="ECO:0007669"/>
    <property type="project" value="UniProtKB-KW"/>
</dbReference>
<keyword evidence="3" id="KW-0862">Zinc</keyword>